<keyword evidence="9" id="KW-0675">Receptor</keyword>
<evidence type="ECO:0000256" key="8">
    <source>
        <dbReference type="ARBA" id="ARBA00023136"/>
    </source>
</evidence>
<dbReference type="GO" id="GO:0038023">
    <property type="term" value="F:signaling receptor activity"/>
    <property type="evidence" value="ECO:0007669"/>
    <property type="project" value="TreeGrafter"/>
</dbReference>
<dbReference type="PROSITE" id="PS51450">
    <property type="entry name" value="LRR"/>
    <property type="match status" value="7"/>
</dbReference>
<comment type="subcellular location">
    <subcellularLocation>
        <location evidence="1">Membrane</location>
        <topology evidence="1">Single-pass type I membrane protein</topology>
    </subcellularLocation>
</comment>
<dbReference type="SMART" id="SM00365">
    <property type="entry name" value="LRR_SD22"/>
    <property type="match status" value="7"/>
</dbReference>
<keyword evidence="15" id="KW-1185">Reference proteome</keyword>
<evidence type="ECO:0000256" key="12">
    <source>
        <dbReference type="SAM" id="Phobius"/>
    </source>
</evidence>
<evidence type="ECO:0000313" key="15">
    <source>
        <dbReference type="Proteomes" id="UP001283361"/>
    </source>
</evidence>
<dbReference type="InterPro" id="IPR001611">
    <property type="entry name" value="Leu-rich_rpt"/>
</dbReference>
<evidence type="ECO:0000256" key="2">
    <source>
        <dbReference type="ARBA" id="ARBA00009634"/>
    </source>
</evidence>
<dbReference type="InterPro" id="IPR032675">
    <property type="entry name" value="LRR_dom_sf"/>
</dbReference>
<dbReference type="Pfam" id="PF13306">
    <property type="entry name" value="LRR_5"/>
    <property type="match status" value="1"/>
</dbReference>
<dbReference type="SMART" id="SM00082">
    <property type="entry name" value="LRRCT"/>
    <property type="match status" value="1"/>
</dbReference>
<sequence length="1650" mass="184998">MFKEGEKIRHLKCIEVTGVAFDAAKSIQNRTGSEKRIITVSRDRYFQNLHSGIERMAAGVSIKQAKAHIWLYTLVLGVCLMASECGGVAYNAHLFDERDFVCPRECACILLKRRGTIPNMLINCTVSSFGPNFHYLSNESKSNRQTGWAHFICSYGRTGVPLPDSTLWDGAFGGMSKLKELIFNGCSFKDIEGTAFRGLTELEYLIIVGASISVLDSDLLSFTPNVYSLQVAASGLTLVPALCRTGSRLRSLNLSSNALPSFDAAGVRCTGRGMGDSGPPLAGLETLDLRDNRIDSWPTWLQSSLPGLMHLDLRNNTISSFGNQPLRGLNRLSHFDVSNNAITSIDENFFRNASPSLQTLILSKNKVRSLPRDMFLGLPNLRQLHFSDMNLDDDMWLQFRRGMDIVHLDLSHNRLEKLDQGVLDNLPLLKDLYLNHNQISALPREAFVKHFRLLTLDLSHNQIGIMPAPALNGATKLGYLHLQNNSISTLEQGVLDHNTDLIVLDLSRNLLTRLPSRLLASQSRLETIDLSFNQLTQLEDEIFASTVSLTSLNISRNHLTQLPKKPLPRSIKHLDFSHNDASGQLPSDMLRALNLVEEIRLNHNKISSLPLQAFSGCNHLKYLDLSHNEIGFVEDNMFSGATNLEEINLSSNQLVNVNRVFANLKKLKVLNLSRNKLTAIQPHQFPVRVLTIDLSNNIIASISDSSFKSLTRIKTVDLSGNNLTRIDRKDVEISYSLMTSPEFILRFNPLVCDCHLGWLKDWLMGTIKNIKTLPSFRVAYSLNCWLPSTRKLRAIAQIDRSSFLCEYKKYCLDGCSCCSFTCYCEYECPTGCKCFRGDSVMEVQRVECQSAGLTTLPKLPDGATEVRLDGNIISDLPKFKFVAMKDVLEVFLNHSQLQTIHNCSFWGMKVARRLYLNNNQLSELPVGAFTGLYQLKQLFLHNNNLHVIETGSLLAPPILRTLTLHSNEFVTLSMDDLYELVNRSNITSVYSNRSCSRTRRDTSNSVTSLTLRDNPWSCEPSFACSFLSFLQTFSEAVEDLQNIQCVPEPQVVAFVPGDGARQGKPSSVRTNNSFPIHKTRTGRRILDLQLDVCSSGAGLNQSMANVTRARIGNDSSKKEKYVLIAACVLVVLIVALIVAVFLNRHLLQVICFTRFGCRVFHPKKDAAEDDRPYDAFLCHSNKDDEFVLQQLAPRLENGDKPFRLCIHYRDIPGGAYMGDSIVRSVQASKRTILVLSENFLESEYCKFEFQVAHEQLMREKKSRMIILLLGNFDPAKVKDAELKLYLRTRTYLKVGEPLFWQKLLFAMPDVKQRRRRASAAKGNNADLVAATRLPSTRDLEYMDRDRRMSEQQQLQQQMEQQHLFELQQQQQQQQQQQHQLLLQQQQQHAQVMAQTPLIQYQPHSYPSHNPQHPQHEHHQHLLHHQHYHGHHPHYMPSHYEEQQVHPQHQQALLHSQPHPYHSHPYTQQSPQQQQQQQVANHVRPSRKEMYEIPSLDSPPDSHYNLAKTGGVPPGPDLNFLGPVISGYPGVNGLHGGGIGGPNTPRRGGGGGGGGVGAGDGRGSSGSGSLKSTHVNSAFNNSDDSSTSGYHNGSADCCSMCGGHYEEVGPGSTSVMNTPIKIVNPRLPPPVPRIPKEGFVPIDRDESVNPC</sequence>
<feature type="region of interest" description="Disordered" evidence="11">
    <location>
        <begin position="1401"/>
        <end position="1484"/>
    </location>
</feature>
<dbReference type="FunFam" id="3.40.50.10140:FF:000021">
    <property type="entry name" value="Toll receptor 13"/>
    <property type="match status" value="1"/>
</dbReference>
<dbReference type="EMBL" id="JAWDGP010004147">
    <property type="protein sequence ID" value="KAK3767468.1"/>
    <property type="molecule type" value="Genomic_DNA"/>
</dbReference>
<dbReference type="Pfam" id="PF13855">
    <property type="entry name" value="LRR_8"/>
    <property type="match status" value="6"/>
</dbReference>
<feature type="compositionally biased region" description="Gly residues" evidence="11">
    <location>
        <begin position="1535"/>
        <end position="1565"/>
    </location>
</feature>
<feature type="compositionally biased region" description="Low complexity" evidence="11">
    <location>
        <begin position="1454"/>
        <end position="1477"/>
    </location>
</feature>
<dbReference type="Pfam" id="PF13676">
    <property type="entry name" value="TIR_2"/>
    <property type="match status" value="1"/>
</dbReference>
<evidence type="ECO:0000256" key="10">
    <source>
        <dbReference type="ARBA" id="ARBA00023180"/>
    </source>
</evidence>
<feature type="region of interest" description="Disordered" evidence="11">
    <location>
        <begin position="1535"/>
        <end position="1588"/>
    </location>
</feature>
<reference evidence="14" key="1">
    <citation type="journal article" date="2023" name="G3 (Bethesda)">
        <title>A reference genome for the long-term kleptoplast-retaining sea slug Elysia crispata morphotype clarki.</title>
        <authorList>
            <person name="Eastman K.E."/>
            <person name="Pendleton A.L."/>
            <person name="Shaikh M.A."/>
            <person name="Suttiyut T."/>
            <person name="Ogas R."/>
            <person name="Tomko P."/>
            <person name="Gavelis G."/>
            <person name="Widhalm J.R."/>
            <person name="Wisecaver J.H."/>
        </authorList>
    </citation>
    <scope>NUCLEOTIDE SEQUENCE</scope>
    <source>
        <strain evidence="14">ECLA1</strain>
    </source>
</reference>
<keyword evidence="5" id="KW-0732">Signal</keyword>
<evidence type="ECO:0000313" key="14">
    <source>
        <dbReference type="EMBL" id="KAK3767468.1"/>
    </source>
</evidence>
<comment type="caution">
    <text evidence="14">The sequence shown here is derived from an EMBL/GenBank/DDBJ whole genome shotgun (WGS) entry which is preliminary data.</text>
</comment>
<keyword evidence="6" id="KW-0677">Repeat</keyword>
<evidence type="ECO:0000256" key="7">
    <source>
        <dbReference type="ARBA" id="ARBA00022989"/>
    </source>
</evidence>
<organism evidence="14 15">
    <name type="scientific">Elysia crispata</name>
    <name type="common">lettuce slug</name>
    <dbReference type="NCBI Taxonomy" id="231223"/>
    <lineage>
        <taxon>Eukaryota</taxon>
        <taxon>Metazoa</taxon>
        <taxon>Spiralia</taxon>
        <taxon>Lophotrochozoa</taxon>
        <taxon>Mollusca</taxon>
        <taxon>Gastropoda</taxon>
        <taxon>Heterobranchia</taxon>
        <taxon>Euthyneura</taxon>
        <taxon>Panpulmonata</taxon>
        <taxon>Sacoglossa</taxon>
        <taxon>Placobranchoidea</taxon>
        <taxon>Plakobranchidae</taxon>
        <taxon>Elysia</taxon>
    </lineage>
</organism>
<dbReference type="InterPro" id="IPR000372">
    <property type="entry name" value="LRRNT"/>
</dbReference>
<feature type="compositionally biased region" description="Polar residues" evidence="11">
    <location>
        <begin position="1444"/>
        <end position="1453"/>
    </location>
</feature>
<keyword evidence="4 12" id="KW-0812">Transmembrane</keyword>
<dbReference type="SMART" id="SM00369">
    <property type="entry name" value="LRR_TYP"/>
    <property type="match status" value="22"/>
</dbReference>
<evidence type="ECO:0000256" key="11">
    <source>
        <dbReference type="SAM" id="MobiDB-lite"/>
    </source>
</evidence>
<dbReference type="Proteomes" id="UP001283361">
    <property type="component" value="Unassembled WGS sequence"/>
</dbReference>
<evidence type="ECO:0000256" key="9">
    <source>
        <dbReference type="ARBA" id="ARBA00023170"/>
    </source>
</evidence>
<protein>
    <recommendedName>
        <fullName evidence="13">TIR domain-containing protein</fullName>
    </recommendedName>
</protein>
<gene>
    <name evidence="14" type="ORF">RRG08_059038</name>
</gene>
<keyword evidence="3" id="KW-0433">Leucine-rich repeat</keyword>
<dbReference type="SMART" id="SM00255">
    <property type="entry name" value="TIR"/>
    <property type="match status" value="1"/>
</dbReference>
<keyword evidence="7 12" id="KW-1133">Transmembrane helix</keyword>
<evidence type="ECO:0000256" key="5">
    <source>
        <dbReference type="ARBA" id="ARBA00022729"/>
    </source>
</evidence>
<evidence type="ECO:0000256" key="4">
    <source>
        <dbReference type="ARBA" id="ARBA00022692"/>
    </source>
</evidence>
<feature type="compositionally biased region" description="Basic residues" evidence="11">
    <location>
        <begin position="1415"/>
        <end position="1433"/>
    </location>
</feature>
<name>A0AAE0ZDJ3_9GAST</name>
<comment type="similarity">
    <text evidence="2">Belongs to the Toll-like receptor family.</text>
</comment>
<dbReference type="GO" id="GO:0007165">
    <property type="term" value="P:signal transduction"/>
    <property type="evidence" value="ECO:0007669"/>
    <property type="project" value="InterPro"/>
</dbReference>
<feature type="domain" description="TIR" evidence="13">
    <location>
        <begin position="1171"/>
        <end position="1307"/>
    </location>
</feature>
<dbReference type="SUPFAM" id="SSF52200">
    <property type="entry name" value="Toll/Interleukin receptor TIR domain"/>
    <property type="match status" value="1"/>
</dbReference>
<dbReference type="GO" id="GO:0005886">
    <property type="term" value="C:plasma membrane"/>
    <property type="evidence" value="ECO:0007669"/>
    <property type="project" value="TreeGrafter"/>
</dbReference>
<dbReference type="InterPro" id="IPR000157">
    <property type="entry name" value="TIR_dom"/>
</dbReference>
<evidence type="ECO:0000256" key="6">
    <source>
        <dbReference type="ARBA" id="ARBA00022737"/>
    </source>
</evidence>
<dbReference type="PROSITE" id="PS50104">
    <property type="entry name" value="TIR"/>
    <property type="match status" value="1"/>
</dbReference>
<evidence type="ECO:0000256" key="1">
    <source>
        <dbReference type="ARBA" id="ARBA00004479"/>
    </source>
</evidence>
<dbReference type="SUPFAM" id="SSF52058">
    <property type="entry name" value="L domain-like"/>
    <property type="match status" value="3"/>
</dbReference>
<feature type="region of interest" description="Disordered" evidence="11">
    <location>
        <begin position="1491"/>
        <end position="1510"/>
    </location>
</feature>
<accession>A0AAE0ZDJ3</accession>
<dbReference type="SMART" id="SM00013">
    <property type="entry name" value="LRRNT"/>
    <property type="match status" value="1"/>
</dbReference>
<dbReference type="FunFam" id="3.80.10.10:FF:001164">
    <property type="entry name" value="GH01279p"/>
    <property type="match status" value="1"/>
</dbReference>
<dbReference type="InterPro" id="IPR000483">
    <property type="entry name" value="Cys-rich_flank_reg_C"/>
</dbReference>
<dbReference type="InterPro" id="IPR035897">
    <property type="entry name" value="Toll_tir_struct_dom_sf"/>
</dbReference>
<dbReference type="Gene3D" id="3.40.50.10140">
    <property type="entry name" value="Toll/interleukin-1 receptor homology (TIR) domain"/>
    <property type="match status" value="1"/>
</dbReference>
<dbReference type="PANTHER" id="PTHR24365">
    <property type="entry name" value="TOLL-LIKE RECEPTOR"/>
    <property type="match status" value="1"/>
</dbReference>
<dbReference type="Gene3D" id="3.80.10.10">
    <property type="entry name" value="Ribonuclease Inhibitor"/>
    <property type="match status" value="5"/>
</dbReference>
<evidence type="ECO:0000259" key="13">
    <source>
        <dbReference type="PROSITE" id="PS50104"/>
    </source>
</evidence>
<proteinExistence type="inferred from homology"/>
<keyword evidence="8 12" id="KW-0472">Membrane</keyword>
<keyword evidence="10" id="KW-0325">Glycoprotein</keyword>
<dbReference type="InterPro" id="IPR003591">
    <property type="entry name" value="Leu-rich_rpt_typical-subtyp"/>
</dbReference>
<dbReference type="SMART" id="SM00364">
    <property type="entry name" value="LRR_BAC"/>
    <property type="match status" value="7"/>
</dbReference>
<feature type="transmembrane region" description="Helical" evidence="12">
    <location>
        <begin position="1121"/>
        <end position="1142"/>
    </location>
</feature>
<dbReference type="InterPro" id="IPR026906">
    <property type="entry name" value="LRR_5"/>
</dbReference>
<feature type="compositionally biased region" description="Polar residues" evidence="11">
    <location>
        <begin position="1568"/>
        <end position="1588"/>
    </location>
</feature>
<evidence type="ECO:0000256" key="3">
    <source>
        <dbReference type="ARBA" id="ARBA00022614"/>
    </source>
</evidence>
<dbReference type="PANTHER" id="PTHR24365:SF541">
    <property type="entry name" value="PROTEIN TOLL-RELATED"/>
    <property type="match status" value="1"/>
</dbReference>